<dbReference type="RefSeq" id="WP_066450272.1">
    <property type="nucleotide sequence ID" value="NZ_CAUWFI010000031.1"/>
</dbReference>
<feature type="transmembrane region" description="Helical" evidence="1">
    <location>
        <begin position="60"/>
        <end position="80"/>
    </location>
</feature>
<dbReference type="InterPro" id="IPR025962">
    <property type="entry name" value="SdpI/YhfL"/>
</dbReference>
<dbReference type="AlphaFoldDB" id="A0A4R3Z3M7"/>
<feature type="transmembrane region" description="Helical" evidence="1">
    <location>
        <begin position="86"/>
        <end position="108"/>
    </location>
</feature>
<protein>
    <submittedName>
        <fullName evidence="2">SdpI/YhfL family protein</fullName>
    </submittedName>
</protein>
<accession>A0A4R3Z3M7</accession>
<keyword evidence="1" id="KW-0812">Transmembrane</keyword>
<proteinExistence type="predicted"/>
<feature type="transmembrane region" description="Helical" evidence="1">
    <location>
        <begin position="6"/>
        <end position="25"/>
    </location>
</feature>
<reference evidence="2 3" key="1">
    <citation type="submission" date="2019-03" db="EMBL/GenBank/DDBJ databases">
        <title>Genomic Encyclopedia of Type Strains, Phase IV (KMG-IV): sequencing the most valuable type-strain genomes for metagenomic binning, comparative biology and taxonomic classification.</title>
        <authorList>
            <person name="Goeker M."/>
        </authorList>
    </citation>
    <scope>NUCLEOTIDE SEQUENCE [LARGE SCALE GENOMIC DNA]</scope>
    <source>
        <strain evidence="2 3">DSM 29487</strain>
    </source>
</reference>
<organism evidence="2 3">
    <name type="scientific">Longibaculum muris</name>
    <dbReference type="NCBI Taxonomy" id="1796628"/>
    <lineage>
        <taxon>Bacteria</taxon>
        <taxon>Bacillati</taxon>
        <taxon>Bacillota</taxon>
        <taxon>Erysipelotrichia</taxon>
        <taxon>Erysipelotrichales</taxon>
        <taxon>Coprobacillaceae</taxon>
        <taxon>Longibaculum</taxon>
    </lineage>
</organism>
<keyword evidence="1" id="KW-0472">Membrane</keyword>
<name>A0A4R3Z3M7_9FIRM</name>
<keyword evidence="1" id="KW-1133">Transmembrane helix</keyword>
<evidence type="ECO:0000313" key="3">
    <source>
        <dbReference type="Proteomes" id="UP000295515"/>
    </source>
</evidence>
<dbReference type="Pfam" id="PF13630">
    <property type="entry name" value="SdpI"/>
    <property type="match status" value="1"/>
</dbReference>
<dbReference type="EMBL" id="SMCQ01000012">
    <property type="protein sequence ID" value="TCV98524.1"/>
    <property type="molecule type" value="Genomic_DNA"/>
</dbReference>
<gene>
    <name evidence="2" type="ORF">EDD60_11219</name>
</gene>
<evidence type="ECO:0000313" key="2">
    <source>
        <dbReference type="EMBL" id="TCV98524.1"/>
    </source>
</evidence>
<dbReference type="Proteomes" id="UP000295515">
    <property type="component" value="Unassembled WGS sequence"/>
</dbReference>
<evidence type="ECO:0000256" key="1">
    <source>
        <dbReference type="SAM" id="Phobius"/>
    </source>
</evidence>
<comment type="caution">
    <text evidence="2">The sequence shown here is derived from an EMBL/GenBank/DDBJ whole genome shotgun (WGS) entry which is preliminary data.</text>
</comment>
<sequence length="113" mass="13001">MSLFVKVFSFLIPIIMIIMGIKMWFLPVRTINPHHGYHSRKSMLSQDAWDYAQACMGKTWTLVGIALIFVTIFLLPRIALSDINTLITILSIQIVFLFLPMAWVEIALGRFDQ</sequence>
<keyword evidence="3" id="KW-1185">Reference proteome</keyword>
<dbReference type="GeneID" id="98915575"/>